<keyword evidence="3" id="KW-0233">DNA recombination</keyword>
<organism evidence="6 7">
    <name type="scientific">Pseudomonas brassicacearum</name>
    <dbReference type="NCBI Taxonomy" id="930166"/>
    <lineage>
        <taxon>Bacteria</taxon>
        <taxon>Pseudomonadati</taxon>
        <taxon>Pseudomonadota</taxon>
        <taxon>Gammaproteobacteria</taxon>
        <taxon>Pseudomonadales</taxon>
        <taxon>Pseudomonadaceae</taxon>
        <taxon>Pseudomonas</taxon>
    </lineage>
</organism>
<keyword evidence="4" id="KW-0175">Coiled coil</keyword>
<keyword evidence="1" id="KW-0229">DNA integration</keyword>
<dbReference type="InterPro" id="IPR038109">
    <property type="entry name" value="DNA_bind_recomb_sf"/>
</dbReference>
<dbReference type="InterPro" id="IPR006118">
    <property type="entry name" value="Recombinase_CS"/>
</dbReference>
<evidence type="ECO:0000259" key="5">
    <source>
        <dbReference type="PROSITE" id="PS51737"/>
    </source>
</evidence>
<dbReference type="Pfam" id="PF07508">
    <property type="entry name" value="Recombinase"/>
    <property type="match status" value="1"/>
</dbReference>
<accession>A0A423H2C9</accession>
<dbReference type="GO" id="GO:0003677">
    <property type="term" value="F:DNA binding"/>
    <property type="evidence" value="ECO:0007669"/>
    <property type="project" value="UniProtKB-KW"/>
</dbReference>
<evidence type="ECO:0000313" key="7">
    <source>
        <dbReference type="Proteomes" id="UP000284684"/>
    </source>
</evidence>
<dbReference type="EMBL" id="MOBI01000001">
    <property type="protein sequence ID" value="RON06351.1"/>
    <property type="molecule type" value="Genomic_DNA"/>
</dbReference>
<dbReference type="PANTHER" id="PTHR30461">
    <property type="entry name" value="DNA-INVERTASE FROM LAMBDOID PROPHAGE"/>
    <property type="match status" value="1"/>
</dbReference>
<dbReference type="SUPFAM" id="SSF53041">
    <property type="entry name" value="Resolvase-like"/>
    <property type="match status" value="1"/>
</dbReference>
<dbReference type="InterPro" id="IPR006119">
    <property type="entry name" value="Resolv_N"/>
</dbReference>
<evidence type="ECO:0000256" key="3">
    <source>
        <dbReference type="ARBA" id="ARBA00023172"/>
    </source>
</evidence>
<dbReference type="PROSITE" id="PS00398">
    <property type="entry name" value="RECOMBINASES_2"/>
    <property type="match status" value="1"/>
</dbReference>
<comment type="caution">
    <text evidence="6">The sequence shown here is derived from an EMBL/GenBank/DDBJ whole genome shotgun (WGS) entry which is preliminary data.</text>
</comment>
<dbReference type="Pfam" id="PF00239">
    <property type="entry name" value="Resolvase"/>
    <property type="match status" value="1"/>
</dbReference>
<sequence>MVAKWLQLHPDYLLSSLTYQDLGRSGYNGAHLQGELGQLLVGIKEGLIQKGDCILVEAVDRVGRLPAPKMLSIFTEIVGAGVSVITLDDGQEYDEQSLNNNLLFLLVAKVLQAHQYSETLSRRINASYEKRRREASEGKGVKRQTPMWLTTDGQLREEIAPFVKLAFEDYASGLGERRICHRIRAGGHPELSNINGTTVKRWLRNRTAAGYWNDIPNVYPAVVDKELWFRVQSRLNGNAPKAAAPTKYLLTGLVKCGSCGRNFNVQKKQAGTGAVMQCTSRARLTSDGCENNRSIPKQVLEWVRVETSIAFVQEGLQRQHLSASQKRLVEVQGELEELSKSMNTLVDTLAEVGLIPEVQKKLQELKQQRESLESECTLLERTASPDTLTDIHNLEHDLITNDVLKLNALLQSVDYTITCYRDGLITVSGETYPYKYLGVSRKRRAYRILFLGEEHSLKIVTREQLDALREEGLLPPIPHKIEHGDGPDVLTLLISQNRRKNSIY</sequence>
<reference evidence="6 7" key="1">
    <citation type="submission" date="2016-10" db="EMBL/GenBank/DDBJ databases">
        <title>Comparative genome analysis of multiple Pseudomonas spp. focuses on biocontrol and plant growth promoting traits.</title>
        <authorList>
            <person name="Tao X.-Y."/>
            <person name="Taylor C.G."/>
        </authorList>
    </citation>
    <scope>NUCLEOTIDE SEQUENCE [LARGE SCALE GENOMIC DNA]</scope>
    <source>
        <strain evidence="6 7">37D10</strain>
    </source>
</reference>
<feature type="domain" description="Recombinase" evidence="5">
    <location>
        <begin position="136"/>
        <end position="241"/>
    </location>
</feature>
<dbReference type="PANTHER" id="PTHR30461:SF23">
    <property type="entry name" value="DNA RECOMBINASE-RELATED"/>
    <property type="match status" value="1"/>
</dbReference>
<proteinExistence type="predicted"/>
<gene>
    <name evidence="6" type="ORF">BK658_00795</name>
</gene>
<dbReference type="InterPro" id="IPR011109">
    <property type="entry name" value="DNA_bind_recombinase_dom"/>
</dbReference>
<dbReference type="InterPro" id="IPR036162">
    <property type="entry name" value="Resolvase-like_N_sf"/>
</dbReference>
<dbReference type="PROSITE" id="PS51737">
    <property type="entry name" value="RECOMBINASE_DNA_BIND"/>
    <property type="match status" value="1"/>
</dbReference>
<evidence type="ECO:0000256" key="2">
    <source>
        <dbReference type="ARBA" id="ARBA00023125"/>
    </source>
</evidence>
<evidence type="ECO:0000256" key="1">
    <source>
        <dbReference type="ARBA" id="ARBA00022908"/>
    </source>
</evidence>
<feature type="coiled-coil region" evidence="4">
    <location>
        <begin position="321"/>
        <end position="382"/>
    </location>
</feature>
<dbReference type="SMART" id="SM00857">
    <property type="entry name" value="Resolvase"/>
    <property type="match status" value="1"/>
</dbReference>
<dbReference type="GO" id="GO:0000150">
    <property type="term" value="F:DNA strand exchange activity"/>
    <property type="evidence" value="ECO:0007669"/>
    <property type="project" value="InterPro"/>
</dbReference>
<protein>
    <recommendedName>
        <fullName evidence="5">Recombinase domain-containing protein</fullName>
    </recommendedName>
</protein>
<dbReference type="InterPro" id="IPR050639">
    <property type="entry name" value="SSR_resolvase"/>
</dbReference>
<dbReference type="Pfam" id="PF13408">
    <property type="entry name" value="Zn_ribbon_recom"/>
    <property type="match status" value="1"/>
</dbReference>
<evidence type="ECO:0000256" key="4">
    <source>
        <dbReference type="SAM" id="Coils"/>
    </source>
</evidence>
<evidence type="ECO:0000313" key="6">
    <source>
        <dbReference type="EMBL" id="RON06351.1"/>
    </source>
</evidence>
<dbReference type="InterPro" id="IPR025827">
    <property type="entry name" value="Zn_ribbon_recom_dom"/>
</dbReference>
<dbReference type="Proteomes" id="UP000284684">
    <property type="component" value="Unassembled WGS sequence"/>
</dbReference>
<keyword evidence="2" id="KW-0238">DNA-binding</keyword>
<dbReference type="Gene3D" id="3.90.1750.20">
    <property type="entry name" value="Putative Large Serine Recombinase, Chain B, Domain 2"/>
    <property type="match status" value="1"/>
</dbReference>
<dbReference type="Gene3D" id="3.40.50.1390">
    <property type="entry name" value="Resolvase, N-terminal catalytic domain"/>
    <property type="match status" value="1"/>
</dbReference>
<dbReference type="AlphaFoldDB" id="A0A423H2C9"/>
<dbReference type="GO" id="GO:0015074">
    <property type="term" value="P:DNA integration"/>
    <property type="evidence" value="ECO:0007669"/>
    <property type="project" value="UniProtKB-KW"/>
</dbReference>
<name>A0A423H2C9_9PSED</name>